<feature type="transmembrane region" description="Helical" evidence="1">
    <location>
        <begin position="230"/>
        <end position="247"/>
    </location>
</feature>
<proteinExistence type="predicted"/>
<feature type="transmembrane region" description="Helical" evidence="1">
    <location>
        <begin position="117"/>
        <end position="139"/>
    </location>
</feature>
<name>A0A1B6G8P0_9HEMI</name>
<sequence length="556" mass="63699">MFPKLSQNIKECHNIGFMDYNEACLRVSNKMNVSINMMRTTTECYKCDMLLWQTIKEGDTDHLAVHTAWTHTFGFESTQGPSCKITRNFEQHGLYHWNADLSCQAVKSLYPPDNPYIPAYLIYGIFQIFLLAVVLWKLAQRFGVTEKVLERLKRGKGKGKDAQSEVSETATTATVTQTSRSSSDFPVLQVMAIQVFRGLTIFGFIIFYGESSRYWFLKPSVWNGIMPSDLMYPWFLWTMGAVMYQKYRTSLIFGTRRSAVCFEILLRSCRYIIFGFFLNTFENNNLSLARFPGEMQRYGIVHLIMFTLEVSVMKKKVKVSNMTKPRDLLDCYPQAGFLFVCLLLHLVITYNLPVPGCPTGYTGPGGLHNHSSHKKCTGGAARFIDVLVFGQDHILQNSPCTYHYKCLSFDPEGILGTLNALLTVYGGMQASRIFVYYSKTWHHFTMLLIWGFFQVFLALCLCGFVKEEGLIPLNKSLWSLSFALFTSGTAFLVFTALYMIVDVGRWWSGTPCFEAGLNAMLLYFGHKFLNYSFPFSWVQVDRTSYYEFVVMDIITI</sequence>
<dbReference type="PANTHER" id="PTHR31061">
    <property type="entry name" value="LD22376P"/>
    <property type="match status" value="1"/>
</dbReference>
<evidence type="ECO:0000256" key="1">
    <source>
        <dbReference type="SAM" id="Phobius"/>
    </source>
</evidence>
<organism evidence="2">
    <name type="scientific">Cuerna arida</name>
    <dbReference type="NCBI Taxonomy" id="1464854"/>
    <lineage>
        <taxon>Eukaryota</taxon>
        <taxon>Metazoa</taxon>
        <taxon>Ecdysozoa</taxon>
        <taxon>Arthropoda</taxon>
        <taxon>Hexapoda</taxon>
        <taxon>Insecta</taxon>
        <taxon>Pterygota</taxon>
        <taxon>Neoptera</taxon>
        <taxon>Paraneoptera</taxon>
        <taxon>Hemiptera</taxon>
        <taxon>Auchenorrhyncha</taxon>
        <taxon>Membracoidea</taxon>
        <taxon>Cicadellidae</taxon>
        <taxon>Cicadellinae</taxon>
        <taxon>Proconiini</taxon>
        <taxon>Cuerna</taxon>
    </lineage>
</organism>
<evidence type="ECO:0008006" key="3">
    <source>
        <dbReference type="Google" id="ProtNLM"/>
    </source>
</evidence>
<gene>
    <name evidence="2" type="ORF">g.16626</name>
</gene>
<feature type="transmembrane region" description="Helical" evidence="1">
    <location>
        <begin position="187"/>
        <end position="210"/>
    </location>
</feature>
<reference evidence="2" key="1">
    <citation type="submission" date="2015-11" db="EMBL/GenBank/DDBJ databases">
        <title>De novo transcriptome assembly of four potential Pierce s Disease insect vectors from Arizona vineyards.</title>
        <authorList>
            <person name="Tassone E.E."/>
        </authorList>
    </citation>
    <scope>NUCLEOTIDE SEQUENCE</scope>
</reference>
<keyword evidence="1" id="KW-0812">Transmembrane</keyword>
<feature type="transmembrane region" description="Helical" evidence="1">
    <location>
        <begin position="335"/>
        <end position="352"/>
    </location>
</feature>
<evidence type="ECO:0000313" key="2">
    <source>
        <dbReference type="EMBL" id="JAS58784.1"/>
    </source>
</evidence>
<feature type="non-terminal residue" evidence="2">
    <location>
        <position position="556"/>
    </location>
</feature>
<feature type="transmembrane region" description="Helical" evidence="1">
    <location>
        <begin position="477"/>
        <end position="500"/>
    </location>
</feature>
<accession>A0A1B6G8P0</accession>
<feature type="transmembrane region" description="Helical" evidence="1">
    <location>
        <begin position="444"/>
        <end position="465"/>
    </location>
</feature>
<keyword evidence="1" id="KW-1133">Transmembrane helix</keyword>
<dbReference type="PANTHER" id="PTHR31061:SF24">
    <property type="entry name" value="LD22376P"/>
    <property type="match status" value="1"/>
</dbReference>
<keyword evidence="1" id="KW-0472">Membrane</keyword>
<protein>
    <recommendedName>
        <fullName evidence="3">Heparan-alpha-glucosaminide N-acetyltransferase catalytic domain-containing protein</fullName>
    </recommendedName>
</protein>
<feature type="transmembrane region" description="Helical" evidence="1">
    <location>
        <begin position="259"/>
        <end position="278"/>
    </location>
</feature>
<dbReference type="EMBL" id="GECZ01010985">
    <property type="protein sequence ID" value="JAS58784.1"/>
    <property type="molecule type" value="Transcribed_RNA"/>
</dbReference>
<feature type="transmembrane region" description="Helical" evidence="1">
    <location>
        <begin position="298"/>
        <end position="314"/>
    </location>
</feature>
<dbReference type="AlphaFoldDB" id="A0A1B6G8P0"/>